<evidence type="ECO:0000313" key="2">
    <source>
        <dbReference type="Proteomes" id="UP000008834"/>
    </source>
</evidence>
<dbReference type="Proteomes" id="UP000008834">
    <property type="component" value="Chromosome"/>
</dbReference>
<proteinExistence type="predicted"/>
<protein>
    <submittedName>
        <fullName evidence="1">Uncharacterized protein</fullName>
    </submittedName>
</protein>
<organism evidence="1 2">
    <name type="scientific">Borrelia hermsii (strain HS1 / DAH)</name>
    <dbReference type="NCBI Taxonomy" id="314723"/>
    <lineage>
        <taxon>Bacteria</taxon>
        <taxon>Pseudomonadati</taxon>
        <taxon>Spirochaetota</taxon>
        <taxon>Spirochaetia</taxon>
        <taxon>Spirochaetales</taxon>
        <taxon>Borreliaceae</taxon>
        <taxon>Borrelia</taxon>
    </lineage>
</organism>
<dbReference type="KEGG" id="bhr:BH0577"/>
<dbReference type="AlphaFoldDB" id="A0AA34R445"/>
<accession>A0AA34R445</accession>
<name>A0AA34R445_BORHD</name>
<dbReference type="EMBL" id="CP000048">
    <property type="protein sequence ID" value="AAX17083.1"/>
    <property type="molecule type" value="Genomic_DNA"/>
</dbReference>
<sequence>MSLILLSHLLIGLFNVFHRFKSRYILFGFIKGDKMKENDVKKAIAMKRLVKYFFDELKYRMKIPCLRPSNKDMSKKYILLNLLRKIANLPFNKQYEIEEQFHIDVLGKGMLTDAVLIKRLDYERCVITGIVEVRADHVDLEYELNRFLIRRGKVNVLFWQPKKAILKQNEDLIILDMDDIFKLDNDFYLPVVKEKLEDFINLFMKFFSYEDILFEYNKIHGKYSLVKNN</sequence>
<reference evidence="2" key="1">
    <citation type="submission" date="2004-12" db="EMBL/GenBank/DDBJ databases">
        <title>The genome sequence of Borrelia hermsii and Borrelia turicatae: comparative analysis of two agents of endemic N. America relapsing fever.</title>
        <authorList>
            <person name="Porcella S.F."/>
            <person name="Raffel S.J."/>
            <person name="Schrumpf M.E."/>
            <person name="Montgomery B."/>
            <person name="Smith T."/>
            <person name="Schwan T.G."/>
        </authorList>
    </citation>
    <scope>NUCLEOTIDE SEQUENCE [LARGE SCALE GENOMIC DNA]</scope>
    <source>
        <strain evidence="2">HS1 / DAH</strain>
    </source>
</reference>
<evidence type="ECO:0000313" key="1">
    <source>
        <dbReference type="EMBL" id="AAX17083.1"/>
    </source>
</evidence>
<gene>
    <name evidence="1" type="ordered locus">BH0577</name>
</gene>